<reference evidence="4" key="1">
    <citation type="submission" date="2021-02" db="EMBL/GenBank/DDBJ databases">
        <authorList>
            <person name="Nowell W R."/>
        </authorList>
    </citation>
    <scope>NUCLEOTIDE SEQUENCE</scope>
</reference>
<sequence>MEVFKMINPFNILGINENPSPRDVKDAFRQKIRSTSRYQRAICALAYDMICSKDSRKYMRFGNKFSVNKEDHFYYVTTGNYESFVKEIRKQKSLLNERDEYGRTLLYIAARNGFHNICHFLLRAGCNINEIQIDGSTALHAAAFYGHQSIVELLLEYEANPKIRNKFGNKPQEEACSQQIKDCILSKTDDKINSLLNQLKSHGLAKNLVVIKYFDRIIGKKILRNLDYCSEYSTSHLNKYWTLAWHGTRYKYLSSIMQYGLQSAGTVLSSEHRVSTQEGHIHLNIKVGSIENWANAIFISPSIFYAADRVYSERIFSDNQRWCVLVETRVKPGSFTKHKQTLLNQRELLPGEPEDLEYRVAVKSDEDFILRVESNRNVIVTALVFVNLTFLENIDEYYQGEELFANSEAERALFQ</sequence>
<protein>
    <submittedName>
        <fullName evidence="4">Uncharacterized protein</fullName>
    </submittedName>
</protein>
<keyword evidence="1" id="KW-0677">Repeat</keyword>
<dbReference type="PROSITE" id="PS50297">
    <property type="entry name" value="ANK_REP_REGION"/>
    <property type="match status" value="2"/>
</dbReference>
<dbReference type="OrthoDB" id="539213at2759"/>
<evidence type="ECO:0000313" key="6">
    <source>
        <dbReference type="Proteomes" id="UP000663882"/>
    </source>
</evidence>
<dbReference type="Gene3D" id="1.25.40.20">
    <property type="entry name" value="Ankyrin repeat-containing domain"/>
    <property type="match status" value="1"/>
</dbReference>
<feature type="repeat" description="ANK" evidence="3">
    <location>
        <begin position="101"/>
        <end position="133"/>
    </location>
</feature>
<evidence type="ECO:0000256" key="3">
    <source>
        <dbReference type="PROSITE-ProRule" id="PRU00023"/>
    </source>
</evidence>
<accession>A0A813P661</accession>
<gene>
    <name evidence="5" type="ORF">OTI717_LOCUS3162</name>
    <name evidence="4" type="ORF">RFH988_LOCUS1048</name>
</gene>
<dbReference type="Proteomes" id="UP000663823">
    <property type="component" value="Unassembled WGS sequence"/>
</dbReference>
<dbReference type="PANTHER" id="PTHR24171">
    <property type="entry name" value="ANKYRIN REPEAT DOMAIN-CONTAINING PROTEIN 39-RELATED"/>
    <property type="match status" value="1"/>
</dbReference>
<dbReference type="Pfam" id="PF12796">
    <property type="entry name" value="Ank_2"/>
    <property type="match status" value="1"/>
</dbReference>
<dbReference type="SUPFAM" id="SSF48403">
    <property type="entry name" value="Ankyrin repeat"/>
    <property type="match status" value="1"/>
</dbReference>
<organism evidence="4 6">
    <name type="scientific">Rotaria sordida</name>
    <dbReference type="NCBI Taxonomy" id="392033"/>
    <lineage>
        <taxon>Eukaryota</taxon>
        <taxon>Metazoa</taxon>
        <taxon>Spiralia</taxon>
        <taxon>Gnathifera</taxon>
        <taxon>Rotifera</taxon>
        <taxon>Eurotatoria</taxon>
        <taxon>Bdelloidea</taxon>
        <taxon>Philodinida</taxon>
        <taxon>Philodinidae</taxon>
        <taxon>Rotaria</taxon>
    </lineage>
</organism>
<dbReference type="Proteomes" id="UP000663882">
    <property type="component" value="Unassembled WGS sequence"/>
</dbReference>
<evidence type="ECO:0000256" key="1">
    <source>
        <dbReference type="ARBA" id="ARBA00022737"/>
    </source>
</evidence>
<comment type="caution">
    <text evidence="4">The sequence shown here is derived from an EMBL/GenBank/DDBJ whole genome shotgun (WGS) entry which is preliminary data.</text>
</comment>
<proteinExistence type="predicted"/>
<name>A0A813P661_9BILA</name>
<dbReference type="SMART" id="SM00248">
    <property type="entry name" value="ANK"/>
    <property type="match status" value="2"/>
</dbReference>
<dbReference type="InterPro" id="IPR002110">
    <property type="entry name" value="Ankyrin_rpt"/>
</dbReference>
<dbReference type="AlphaFoldDB" id="A0A813P661"/>
<dbReference type="PROSITE" id="PS50088">
    <property type="entry name" value="ANK_REPEAT"/>
    <property type="match status" value="2"/>
</dbReference>
<dbReference type="InterPro" id="IPR036770">
    <property type="entry name" value="Ankyrin_rpt-contain_sf"/>
</dbReference>
<dbReference type="EMBL" id="CAJOAX010000167">
    <property type="protein sequence ID" value="CAF3527954.1"/>
    <property type="molecule type" value="Genomic_DNA"/>
</dbReference>
<feature type="repeat" description="ANK" evidence="3">
    <location>
        <begin position="134"/>
        <end position="166"/>
    </location>
</feature>
<evidence type="ECO:0000256" key="2">
    <source>
        <dbReference type="ARBA" id="ARBA00023043"/>
    </source>
</evidence>
<dbReference type="EMBL" id="CAJNOO010000019">
    <property type="protein sequence ID" value="CAF0746495.1"/>
    <property type="molecule type" value="Genomic_DNA"/>
</dbReference>
<evidence type="ECO:0000313" key="5">
    <source>
        <dbReference type="EMBL" id="CAF3527954.1"/>
    </source>
</evidence>
<evidence type="ECO:0000313" key="4">
    <source>
        <dbReference type="EMBL" id="CAF0746495.1"/>
    </source>
</evidence>
<keyword evidence="2 3" id="KW-0040">ANK repeat</keyword>